<comment type="caution">
    <text evidence="1">The sequence shown here is derived from an EMBL/GenBank/DDBJ whole genome shotgun (WGS) entry which is preliminary data.</text>
</comment>
<evidence type="ECO:0000313" key="1">
    <source>
        <dbReference type="EMBL" id="TNN82573.1"/>
    </source>
</evidence>
<accession>A0A4Z2IZE8</accession>
<dbReference type="EMBL" id="SRLO01000038">
    <property type="protein sequence ID" value="TNN82573.1"/>
    <property type="molecule type" value="Genomic_DNA"/>
</dbReference>
<organism evidence="1 2">
    <name type="scientific">Liparis tanakae</name>
    <name type="common">Tanaka's snailfish</name>
    <dbReference type="NCBI Taxonomy" id="230148"/>
    <lineage>
        <taxon>Eukaryota</taxon>
        <taxon>Metazoa</taxon>
        <taxon>Chordata</taxon>
        <taxon>Craniata</taxon>
        <taxon>Vertebrata</taxon>
        <taxon>Euteleostomi</taxon>
        <taxon>Actinopterygii</taxon>
        <taxon>Neopterygii</taxon>
        <taxon>Teleostei</taxon>
        <taxon>Neoteleostei</taxon>
        <taxon>Acanthomorphata</taxon>
        <taxon>Eupercaria</taxon>
        <taxon>Perciformes</taxon>
        <taxon>Cottioidei</taxon>
        <taxon>Cottales</taxon>
        <taxon>Liparidae</taxon>
        <taxon>Liparis</taxon>
    </lineage>
</organism>
<evidence type="ECO:0000313" key="2">
    <source>
        <dbReference type="Proteomes" id="UP000314294"/>
    </source>
</evidence>
<dbReference type="AlphaFoldDB" id="A0A4Z2IZE8"/>
<proteinExistence type="predicted"/>
<name>A0A4Z2IZE8_9TELE</name>
<protein>
    <submittedName>
        <fullName evidence="1">Uncharacterized protein</fullName>
    </submittedName>
</protein>
<dbReference type="Proteomes" id="UP000314294">
    <property type="component" value="Unassembled WGS sequence"/>
</dbReference>
<sequence>MMLPREPTNLKGKFEDRAVPRVQHYFSTGQLRFGSPIPPGVAAQYHHWERIDLQERGSKARCAASVAPPVR</sequence>
<reference evidence="1 2" key="1">
    <citation type="submission" date="2019-03" db="EMBL/GenBank/DDBJ databases">
        <title>First draft genome of Liparis tanakae, snailfish: a comprehensive survey of snailfish specific genes.</title>
        <authorList>
            <person name="Kim W."/>
            <person name="Song I."/>
            <person name="Jeong J.-H."/>
            <person name="Kim D."/>
            <person name="Kim S."/>
            <person name="Ryu S."/>
            <person name="Song J.Y."/>
            <person name="Lee S.K."/>
        </authorList>
    </citation>
    <scope>NUCLEOTIDE SEQUENCE [LARGE SCALE GENOMIC DNA]</scope>
    <source>
        <tissue evidence="1">Muscle</tissue>
    </source>
</reference>
<gene>
    <name evidence="1" type="ORF">EYF80_007091</name>
</gene>
<keyword evidence="2" id="KW-1185">Reference proteome</keyword>